<dbReference type="Gene3D" id="2.60.120.10">
    <property type="entry name" value="Jelly Rolls"/>
    <property type="match status" value="1"/>
</dbReference>
<dbReference type="Gene3D" id="1.25.40.20">
    <property type="entry name" value="Ankyrin repeat-containing domain"/>
    <property type="match status" value="1"/>
</dbReference>
<name>A0AAN9FID6_CROPI</name>
<feature type="domain" description="Cyclic nucleotide-binding" evidence="8">
    <location>
        <begin position="286"/>
        <end position="409"/>
    </location>
</feature>
<dbReference type="CDD" id="cd00038">
    <property type="entry name" value="CAP_ED"/>
    <property type="match status" value="1"/>
</dbReference>
<gene>
    <name evidence="9" type="ORF">RIF29_18151</name>
</gene>
<dbReference type="InterPro" id="IPR002110">
    <property type="entry name" value="Ankyrin_rpt"/>
</dbReference>
<evidence type="ECO:0000256" key="5">
    <source>
        <dbReference type="ARBA" id="ARBA00022958"/>
    </source>
</evidence>
<dbReference type="SUPFAM" id="SSF48403">
    <property type="entry name" value="Ankyrin repeat"/>
    <property type="match status" value="1"/>
</dbReference>
<protein>
    <recommendedName>
        <fullName evidence="7">Potassium channel</fullName>
    </recommendedName>
</protein>
<dbReference type="GO" id="GO:0034702">
    <property type="term" value="C:monoatomic ion channel complex"/>
    <property type="evidence" value="ECO:0007669"/>
    <property type="project" value="UniProtKB-KW"/>
</dbReference>
<keyword evidence="10" id="KW-1185">Reference proteome</keyword>
<dbReference type="AlphaFoldDB" id="A0AAN9FID6"/>
<keyword evidence="7" id="KW-0406">Ion transport</keyword>
<evidence type="ECO:0000256" key="1">
    <source>
        <dbReference type="ARBA" id="ARBA00004413"/>
    </source>
</evidence>
<evidence type="ECO:0000313" key="10">
    <source>
        <dbReference type="Proteomes" id="UP001372338"/>
    </source>
</evidence>
<evidence type="ECO:0000256" key="7">
    <source>
        <dbReference type="RuleBase" id="RU369015"/>
    </source>
</evidence>
<dbReference type="InterPro" id="IPR014710">
    <property type="entry name" value="RmlC-like_jellyroll"/>
</dbReference>
<dbReference type="InterPro" id="IPR000595">
    <property type="entry name" value="cNMP-bd_dom"/>
</dbReference>
<accession>A0AAN9FID6</accession>
<dbReference type="PROSITE" id="PS50042">
    <property type="entry name" value="CNMP_BINDING_3"/>
    <property type="match status" value="1"/>
</dbReference>
<dbReference type="Pfam" id="PF12796">
    <property type="entry name" value="Ank_2"/>
    <property type="match status" value="1"/>
</dbReference>
<dbReference type="InterPro" id="IPR036770">
    <property type="entry name" value="Ankyrin_rpt-contain_sf"/>
</dbReference>
<keyword evidence="6 7" id="KW-0407">Ion channel</keyword>
<keyword evidence="3 7" id="KW-0631">Potassium channel</keyword>
<evidence type="ECO:0000256" key="4">
    <source>
        <dbReference type="ARBA" id="ARBA00022882"/>
    </source>
</evidence>
<evidence type="ECO:0000256" key="6">
    <source>
        <dbReference type="ARBA" id="ARBA00023303"/>
    </source>
</evidence>
<evidence type="ECO:0000256" key="3">
    <source>
        <dbReference type="ARBA" id="ARBA00022826"/>
    </source>
</evidence>
<keyword evidence="4 7" id="KW-0851">Voltage-gated channel</keyword>
<dbReference type="GO" id="GO:0005886">
    <property type="term" value="C:plasma membrane"/>
    <property type="evidence" value="ECO:0007669"/>
    <property type="project" value="UniProtKB-SubCell"/>
</dbReference>
<dbReference type="Pfam" id="PF00027">
    <property type="entry name" value="cNMP_binding"/>
    <property type="match status" value="1"/>
</dbReference>
<reference evidence="9 10" key="1">
    <citation type="submission" date="2024-01" db="EMBL/GenBank/DDBJ databases">
        <title>The genomes of 5 underutilized Papilionoideae crops provide insights into root nodulation and disease resistanc.</title>
        <authorList>
            <person name="Yuan L."/>
        </authorList>
    </citation>
    <scope>NUCLEOTIDE SEQUENCE [LARGE SCALE GENOMIC DNA]</scope>
    <source>
        <strain evidence="9">ZHUSHIDOU_FW_LH</strain>
        <tissue evidence="9">Leaf</tissue>
    </source>
</reference>
<proteinExistence type="inferred from homology"/>
<dbReference type="SMART" id="SM00100">
    <property type="entry name" value="cNMP"/>
    <property type="match status" value="1"/>
</dbReference>
<evidence type="ECO:0000256" key="2">
    <source>
        <dbReference type="ARBA" id="ARBA00022538"/>
    </source>
</evidence>
<dbReference type="PANTHER" id="PTHR45743:SF2">
    <property type="entry name" value="POTASSIUM CHANNEL AKT1"/>
    <property type="match status" value="1"/>
</dbReference>
<dbReference type="EMBL" id="JAYWIO010000003">
    <property type="protein sequence ID" value="KAK7277002.1"/>
    <property type="molecule type" value="Genomic_DNA"/>
</dbReference>
<dbReference type="SUPFAM" id="SSF51206">
    <property type="entry name" value="cAMP-binding domain-like"/>
    <property type="match status" value="1"/>
</dbReference>
<comment type="caution">
    <text evidence="9">The sequence shown here is derived from an EMBL/GenBank/DDBJ whole genome shotgun (WGS) entry which is preliminary data.</text>
</comment>
<keyword evidence="2 7" id="KW-0633">Potassium transport</keyword>
<keyword evidence="7" id="KW-0813">Transport</keyword>
<comment type="subunit">
    <text evidence="7">The potassium channel is composed of a homo- or heterotetrameric complex of pore-forming subunits.</text>
</comment>
<sequence length="672" mass="73917">MGEFGMALVGRGLSWPVMICRWSTPSHKPPAREGFEKHVSSSHYAEEMLTLQSNRCVEFSLGINRGGTYLAIGSCLAPLSCSDQFFETWLRSSDRLGEQTGDPQLCWKHHYESQFDGLIGSNPGCLSISSSGPFKERENPIRGDRKSRVLLEFRVREIAIGLVSLYTVWMIPVQFGLLDNLPQALSNLTFFVGGVFALDVFVSLGRICYDIVPAEGIVQNAIRSFFGVSTAVHVPSITLADITCPQQQRHGCRTIIPVPWDFLTKAQRTIFLLEKGYDKVMKQVYWFRGLPDEMIIPLVSEVTVEDFPPGVVIVLQNEVPTDLYIVVSGVVEVSRTVAKPGGSDTVSIATLTSGTVCGDFGVLLGTLQPFRCQTSTSSTLLKLDAKSCMDILVSYAENPSIIMDNLIKYLVNRPILTSYLTKRDDQLFGRKLPLPLPLALHFAASRGDTGSLHQLLKWGFNNANEVDQKGQTALHRAASAGSKRCVMLLSDSNRTDVNLRDFEGKTAYEEFCIQKLPIVVVVPFNSEEECSSTKRGGGRSFPSVSRRYYLSKCVLRGSVVLQVLHGHIRSPSSNDVVFGKIFDIVGAGFLWSALHNSHSVSKATAFSYASKFTGVTASSIGLLLKACGLRVTAIKIGYLNYLEKLLTDSLFVLDHKSKVACVEVELPIGEAN</sequence>
<dbReference type="GO" id="GO:0005249">
    <property type="term" value="F:voltage-gated potassium channel activity"/>
    <property type="evidence" value="ECO:0007669"/>
    <property type="project" value="UniProtKB-UniRule"/>
</dbReference>
<organism evidence="9 10">
    <name type="scientific">Crotalaria pallida</name>
    <name type="common">Smooth rattlebox</name>
    <name type="synonym">Crotalaria striata</name>
    <dbReference type="NCBI Taxonomy" id="3830"/>
    <lineage>
        <taxon>Eukaryota</taxon>
        <taxon>Viridiplantae</taxon>
        <taxon>Streptophyta</taxon>
        <taxon>Embryophyta</taxon>
        <taxon>Tracheophyta</taxon>
        <taxon>Spermatophyta</taxon>
        <taxon>Magnoliopsida</taxon>
        <taxon>eudicotyledons</taxon>
        <taxon>Gunneridae</taxon>
        <taxon>Pentapetalae</taxon>
        <taxon>rosids</taxon>
        <taxon>fabids</taxon>
        <taxon>Fabales</taxon>
        <taxon>Fabaceae</taxon>
        <taxon>Papilionoideae</taxon>
        <taxon>50 kb inversion clade</taxon>
        <taxon>genistoids sensu lato</taxon>
        <taxon>core genistoids</taxon>
        <taxon>Crotalarieae</taxon>
        <taxon>Crotalaria</taxon>
    </lineage>
</organism>
<dbReference type="InterPro" id="IPR018490">
    <property type="entry name" value="cNMP-bd_dom_sf"/>
</dbReference>
<evidence type="ECO:0000259" key="8">
    <source>
        <dbReference type="PROSITE" id="PS50042"/>
    </source>
</evidence>
<comment type="similarity">
    <text evidence="7">Belongs to the potassium channel family. Plant (TC 1.A.1.4) subfamily.</text>
</comment>
<dbReference type="Proteomes" id="UP001372338">
    <property type="component" value="Unassembled WGS sequence"/>
</dbReference>
<keyword evidence="5 7" id="KW-0630">Potassium</keyword>
<dbReference type="InterPro" id="IPR045319">
    <property type="entry name" value="KAT/AKT"/>
</dbReference>
<comment type="subcellular location">
    <subcellularLocation>
        <location evidence="1">Cell membrane</location>
        <topology evidence="1">Peripheral membrane protein</topology>
        <orientation evidence="1">Cytoplasmic side</orientation>
    </subcellularLocation>
    <subcellularLocation>
        <location evidence="7">Membrane</location>
        <topology evidence="7">Multi-pass membrane protein</topology>
    </subcellularLocation>
</comment>
<dbReference type="PANTHER" id="PTHR45743">
    <property type="entry name" value="POTASSIUM CHANNEL AKT1"/>
    <property type="match status" value="1"/>
</dbReference>
<evidence type="ECO:0000313" key="9">
    <source>
        <dbReference type="EMBL" id="KAK7277002.1"/>
    </source>
</evidence>
<comment type="function">
    <text evidence="7">Potassium channel.</text>
</comment>
<comment type="domain">
    <text evidence="7">The segment S4 is probably the voltage-sensor and is characterized by a series of positively charged amino acids. The pore-forming region H5 is enclosed by the transmembrane segments S5 and S6 in the Shaker-type (1P/6TM) and contains the GYGD signature motif which seems to be involved in potassium selectivity.</text>
</comment>